<comment type="caution">
    <text evidence="1">The sequence shown here is derived from an EMBL/GenBank/DDBJ whole genome shotgun (WGS) entry which is preliminary data.</text>
</comment>
<evidence type="ECO:0000313" key="1">
    <source>
        <dbReference type="EMBL" id="KHG03346.1"/>
    </source>
</evidence>
<keyword evidence="2" id="KW-1185">Reference proteome</keyword>
<dbReference type="Proteomes" id="UP000032142">
    <property type="component" value="Unassembled WGS sequence"/>
</dbReference>
<accession>A0A0B0MWQ7</accession>
<dbReference type="AlphaFoldDB" id="A0A0B0MWQ7"/>
<proteinExistence type="predicted"/>
<protein>
    <submittedName>
        <fullName evidence="1">Uncharacterized protein</fullName>
    </submittedName>
</protein>
<sequence length="19" mass="2251">MLTSFHRHPMSCLISFPFV</sequence>
<evidence type="ECO:0000313" key="2">
    <source>
        <dbReference type="Proteomes" id="UP000032142"/>
    </source>
</evidence>
<dbReference type="EMBL" id="JRRC01347592">
    <property type="protein sequence ID" value="KHG03346.1"/>
    <property type="molecule type" value="Genomic_DNA"/>
</dbReference>
<name>A0A0B0MWQ7_GOSAR</name>
<gene>
    <name evidence="1" type="ORF">F383_28226</name>
</gene>
<reference evidence="2" key="1">
    <citation type="submission" date="2014-09" db="EMBL/GenBank/DDBJ databases">
        <authorList>
            <person name="Mudge J."/>
            <person name="Ramaraj T."/>
            <person name="Lindquist I.E."/>
            <person name="Bharti A.K."/>
            <person name="Sundararajan A."/>
            <person name="Cameron C.T."/>
            <person name="Woodward J.E."/>
            <person name="May G.D."/>
            <person name="Brubaker C."/>
            <person name="Broadhvest J."/>
            <person name="Wilkins T.A."/>
        </authorList>
    </citation>
    <scope>NUCLEOTIDE SEQUENCE</scope>
    <source>
        <strain evidence="2">cv. AKA8401</strain>
    </source>
</reference>
<organism evidence="1 2">
    <name type="scientific">Gossypium arboreum</name>
    <name type="common">Tree cotton</name>
    <name type="synonym">Gossypium nanking</name>
    <dbReference type="NCBI Taxonomy" id="29729"/>
    <lineage>
        <taxon>Eukaryota</taxon>
        <taxon>Viridiplantae</taxon>
        <taxon>Streptophyta</taxon>
        <taxon>Embryophyta</taxon>
        <taxon>Tracheophyta</taxon>
        <taxon>Spermatophyta</taxon>
        <taxon>Magnoliopsida</taxon>
        <taxon>eudicotyledons</taxon>
        <taxon>Gunneridae</taxon>
        <taxon>Pentapetalae</taxon>
        <taxon>rosids</taxon>
        <taxon>malvids</taxon>
        <taxon>Malvales</taxon>
        <taxon>Malvaceae</taxon>
        <taxon>Malvoideae</taxon>
        <taxon>Gossypium</taxon>
    </lineage>
</organism>